<comment type="catalytic activity">
    <reaction evidence="6">
        <text>L-homocysteine + H2O = 2-oxobutanoate + hydrogen sulfide + NH4(+) + H(+)</text>
        <dbReference type="Rhea" id="RHEA:14501"/>
        <dbReference type="ChEBI" id="CHEBI:15377"/>
        <dbReference type="ChEBI" id="CHEBI:15378"/>
        <dbReference type="ChEBI" id="CHEBI:16763"/>
        <dbReference type="ChEBI" id="CHEBI:28938"/>
        <dbReference type="ChEBI" id="CHEBI:29919"/>
        <dbReference type="ChEBI" id="CHEBI:58199"/>
        <dbReference type="EC" id="4.4.1.2"/>
    </reaction>
    <physiologicalReaction direction="left-to-right" evidence="6">
        <dbReference type="Rhea" id="RHEA:14502"/>
    </physiologicalReaction>
</comment>
<dbReference type="InterPro" id="IPR054542">
    <property type="entry name" value="Cys_met_metab_PP"/>
</dbReference>
<sequence length="401" mass="43181">MRFDTKLVHIGQEPDGPAGDVTPPIHVGTTYDRFAQDPVRYFYGRGENPTREALELCLASLEDARFCTVFSSGQAAATTALSLLSPGQRLVCCDDVYGGTHTLVVGLRRFGVRVDLVDLSDRDQARAALATDVDMVWVETPTNPLLKIVDIAEVTRLAHANGAVVVVDNTFASPVLQRPLRWGADVSLHSTTKFIAGHSDVLGGALVYDHPALHAAFTEHRTVAGNVPGGLDCFLVHRGLKTLSLRVGRQVSTARVLADMLRGSPTVREVRYPGLPDHPGHDIAARQMAAPGSVISFRYAGPVEPLLASTTLFTCAVSLGGVRSLIECPALMTHRPVPRQARLAAGITDDLIRLSVGIEDPEDLAEDLGSALAKPKGGFQTTEDMDDFRPSCDHLMHKHPL</sequence>
<dbReference type="PROSITE" id="PS00868">
    <property type="entry name" value="CYS_MET_METAB_PP"/>
    <property type="match status" value="1"/>
</dbReference>
<reference evidence="10 11" key="1">
    <citation type="submission" date="2019-03" db="EMBL/GenBank/DDBJ databases">
        <title>Genomic Encyclopedia of Type Strains, Phase IV (KMG-IV): sequencing the most valuable type-strain genomes for metagenomic binning, comparative biology and taxonomic classification.</title>
        <authorList>
            <person name="Goeker M."/>
        </authorList>
    </citation>
    <scope>NUCLEOTIDE SEQUENCE [LARGE SCALE GENOMIC DNA]</scope>
    <source>
        <strain evidence="10 11">DSM 45934</strain>
    </source>
</reference>
<dbReference type="Gene3D" id="3.90.1150.10">
    <property type="entry name" value="Aspartate Aminotransferase, domain 1"/>
    <property type="match status" value="1"/>
</dbReference>
<evidence type="ECO:0000256" key="2">
    <source>
        <dbReference type="ARBA" id="ARBA00009077"/>
    </source>
</evidence>
<dbReference type="OrthoDB" id="4966611at2"/>
<evidence type="ECO:0000256" key="8">
    <source>
        <dbReference type="PIRSR" id="PIRSR001434-2"/>
    </source>
</evidence>
<dbReference type="GO" id="GO:0005737">
    <property type="term" value="C:cytoplasm"/>
    <property type="evidence" value="ECO:0007669"/>
    <property type="project" value="TreeGrafter"/>
</dbReference>
<dbReference type="CDD" id="cd00614">
    <property type="entry name" value="CGS_like"/>
    <property type="match status" value="1"/>
</dbReference>
<name>A0A4R2JM28_9PSEU</name>
<comment type="cofactor">
    <cofactor evidence="1 9">
        <name>pyridoxal 5'-phosphate</name>
        <dbReference type="ChEBI" id="CHEBI:597326"/>
    </cofactor>
</comment>
<accession>A0A4R2JM28</accession>
<dbReference type="PIRSF" id="PIRSF001434">
    <property type="entry name" value="CGS"/>
    <property type="match status" value="1"/>
</dbReference>
<gene>
    <name evidence="10" type="ORF">EV192_104505</name>
</gene>
<comment type="similarity">
    <text evidence="2 9">Belongs to the trans-sulfuration enzymes family.</text>
</comment>
<evidence type="ECO:0000256" key="9">
    <source>
        <dbReference type="RuleBase" id="RU362118"/>
    </source>
</evidence>
<evidence type="ECO:0000256" key="5">
    <source>
        <dbReference type="ARBA" id="ARBA00047199"/>
    </source>
</evidence>
<dbReference type="Pfam" id="PF01053">
    <property type="entry name" value="Cys_Met_Meta_PP"/>
    <property type="match status" value="1"/>
</dbReference>
<dbReference type="RefSeq" id="WP_132117732.1">
    <property type="nucleotide sequence ID" value="NZ_SLWS01000004.1"/>
</dbReference>
<protein>
    <recommendedName>
        <fullName evidence="4">homocysteine desulfhydrase</fullName>
        <ecNumber evidence="4">4.4.1.2</ecNumber>
    </recommendedName>
    <alternativeName>
        <fullName evidence="5">Homocysteine desulfhydrase</fullName>
    </alternativeName>
</protein>
<evidence type="ECO:0000256" key="3">
    <source>
        <dbReference type="ARBA" id="ARBA00022898"/>
    </source>
</evidence>
<comment type="caution">
    <text evidence="10">The sequence shown here is derived from an EMBL/GenBank/DDBJ whole genome shotgun (WGS) entry which is preliminary data.</text>
</comment>
<dbReference type="GO" id="GO:0047982">
    <property type="term" value="F:homocysteine desulfhydrase activity"/>
    <property type="evidence" value="ECO:0007669"/>
    <property type="project" value="UniProtKB-EC"/>
</dbReference>
<dbReference type="EMBL" id="SLWS01000004">
    <property type="protein sequence ID" value="TCO59662.1"/>
    <property type="molecule type" value="Genomic_DNA"/>
</dbReference>
<organism evidence="10 11">
    <name type="scientific">Actinocrispum wychmicini</name>
    <dbReference type="NCBI Taxonomy" id="1213861"/>
    <lineage>
        <taxon>Bacteria</taxon>
        <taxon>Bacillati</taxon>
        <taxon>Actinomycetota</taxon>
        <taxon>Actinomycetes</taxon>
        <taxon>Pseudonocardiales</taxon>
        <taxon>Pseudonocardiaceae</taxon>
        <taxon>Actinocrispum</taxon>
    </lineage>
</organism>
<dbReference type="InterPro" id="IPR015424">
    <property type="entry name" value="PyrdxlP-dep_Trfase"/>
</dbReference>
<keyword evidence="3 8" id="KW-0663">Pyridoxal phosphate</keyword>
<keyword evidence="10" id="KW-0456">Lyase</keyword>
<dbReference type="FunFam" id="3.40.640.10:FF:000046">
    <property type="entry name" value="Cystathionine gamma-lyase"/>
    <property type="match status" value="1"/>
</dbReference>
<dbReference type="PANTHER" id="PTHR11808">
    <property type="entry name" value="TRANS-SULFURATION ENZYME FAMILY MEMBER"/>
    <property type="match status" value="1"/>
</dbReference>
<comment type="catalytic activity">
    <reaction evidence="7">
        <text>L-methionine + H2O = methanethiol + 2-oxobutanoate + NH4(+)</text>
        <dbReference type="Rhea" id="RHEA:23800"/>
        <dbReference type="ChEBI" id="CHEBI:15377"/>
        <dbReference type="ChEBI" id="CHEBI:16007"/>
        <dbReference type="ChEBI" id="CHEBI:16763"/>
        <dbReference type="ChEBI" id="CHEBI:28938"/>
        <dbReference type="ChEBI" id="CHEBI:57844"/>
        <dbReference type="EC" id="4.4.1.11"/>
    </reaction>
    <physiologicalReaction direction="left-to-right" evidence="7">
        <dbReference type="Rhea" id="RHEA:23801"/>
    </physiologicalReaction>
</comment>
<dbReference type="Gene3D" id="3.40.640.10">
    <property type="entry name" value="Type I PLP-dependent aspartate aminotransferase-like (Major domain)"/>
    <property type="match status" value="1"/>
</dbReference>
<dbReference type="GO" id="GO:0030170">
    <property type="term" value="F:pyridoxal phosphate binding"/>
    <property type="evidence" value="ECO:0007669"/>
    <property type="project" value="InterPro"/>
</dbReference>
<evidence type="ECO:0000256" key="7">
    <source>
        <dbReference type="ARBA" id="ARBA00052699"/>
    </source>
</evidence>
<dbReference type="EC" id="4.4.1.2" evidence="4"/>
<evidence type="ECO:0000256" key="4">
    <source>
        <dbReference type="ARBA" id="ARBA00047175"/>
    </source>
</evidence>
<dbReference type="InterPro" id="IPR015421">
    <property type="entry name" value="PyrdxlP-dep_Trfase_major"/>
</dbReference>
<dbReference type="AlphaFoldDB" id="A0A4R2JM28"/>
<dbReference type="InterPro" id="IPR000277">
    <property type="entry name" value="Cys/Met-Metab_PyrdxlP-dep_enz"/>
</dbReference>
<feature type="modified residue" description="N6-(pyridoxal phosphate)lysine" evidence="8">
    <location>
        <position position="193"/>
    </location>
</feature>
<dbReference type="Proteomes" id="UP000295680">
    <property type="component" value="Unassembled WGS sequence"/>
</dbReference>
<evidence type="ECO:0000313" key="10">
    <source>
        <dbReference type="EMBL" id="TCO59662.1"/>
    </source>
</evidence>
<dbReference type="InterPro" id="IPR015422">
    <property type="entry name" value="PyrdxlP-dep_Trfase_small"/>
</dbReference>
<evidence type="ECO:0000256" key="6">
    <source>
        <dbReference type="ARBA" id="ARBA00048780"/>
    </source>
</evidence>
<evidence type="ECO:0000256" key="1">
    <source>
        <dbReference type="ARBA" id="ARBA00001933"/>
    </source>
</evidence>
<dbReference type="SUPFAM" id="SSF53383">
    <property type="entry name" value="PLP-dependent transferases"/>
    <property type="match status" value="1"/>
</dbReference>
<dbReference type="GO" id="GO:0018826">
    <property type="term" value="F:methionine gamma-lyase activity"/>
    <property type="evidence" value="ECO:0007669"/>
    <property type="project" value="UniProtKB-EC"/>
</dbReference>
<evidence type="ECO:0000313" key="11">
    <source>
        <dbReference type="Proteomes" id="UP000295680"/>
    </source>
</evidence>
<dbReference type="GO" id="GO:0019346">
    <property type="term" value="P:transsulfuration"/>
    <property type="evidence" value="ECO:0007669"/>
    <property type="project" value="InterPro"/>
</dbReference>
<proteinExistence type="inferred from homology"/>
<dbReference type="PANTHER" id="PTHR11808:SF35">
    <property type="entry name" value="CYSTATHIONINE GAMMA-SYNTHASE (AFU_ORTHOLOGUE AFUA_7G01590)"/>
    <property type="match status" value="1"/>
</dbReference>
<keyword evidence="11" id="KW-1185">Reference proteome</keyword>